<keyword evidence="34" id="KW-1185">Reference proteome</keyword>
<comment type="catalytic activity">
    <reaction evidence="28">
        <text>1,3-di-(9Z-octadecenoyl)-glycerol + (9Z)-octadecenoyl-CoA = 1,2,3-tri-(9Z-octadecenoyl)-glycerol + CoA</text>
        <dbReference type="Rhea" id="RHEA:38435"/>
        <dbReference type="ChEBI" id="CHEBI:53753"/>
        <dbReference type="ChEBI" id="CHEBI:57287"/>
        <dbReference type="ChEBI" id="CHEBI:57387"/>
        <dbReference type="ChEBI" id="CHEBI:75735"/>
    </reaction>
    <physiologicalReaction direction="left-to-right" evidence="28">
        <dbReference type="Rhea" id="RHEA:38436"/>
    </physiologicalReaction>
</comment>
<evidence type="ECO:0000256" key="4">
    <source>
        <dbReference type="ARBA" id="ARBA00001118"/>
    </source>
</evidence>
<dbReference type="AlphaFoldDB" id="T1KB54"/>
<feature type="compositionally biased region" description="Polar residues" evidence="31">
    <location>
        <begin position="32"/>
        <end position="41"/>
    </location>
</feature>
<evidence type="ECO:0000313" key="33">
    <source>
        <dbReference type="EnsemblMetazoa" id="tetur08g02890.1"/>
    </source>
</evidence>
<comment type="subunit">
    <text evidence="17">Homodimer or homotetramer; both forms have similar enzymatic activities.</text>
</comment>
<evidence type="ECO:0000256" key="25">
    <source>
        <dbReference type="ARBA" id="ARBA00048728"/>
    </source>
</evidence>
<evidence type="ECO:0000256" key="22">
    <source>
        <dbReference type="ARBA" id="ARBA00048135"/>
    </source>
</evidence>
<feature type="transmembrane region" description="Helical" evidence="32">
    <location>
        <begin position="420"/>
        <end position="439"/>
    </location>
</feature>
<keyword evidence="15 29" id="KW-0472">Membrane</keyword>
<dbReference type="UniPathway" id="UPA00230"/>
<evidence type="ECO:0000256" key="8">
    <source>
        <dbReference type="ARBA" id="ARBA00004477"/>
    </source>
</evidence>
<feature type="transmembrane region" description="Helical" evidence="32">
    <location>
        <begin position="387"/>
        <end position="408"/>
    </location>
</feature>
<comment type="catalytic activity">
    <reaction evidence="6">
        <text>1,2-di-(9Z-octadecenoyl)-sn-glycerol + hexadecanoyl-CoA = 1,2-di-(9Z)-octadecenoyl-3-hexadecanoyl-sn-glycerol + CoA</text>
        <dbReference type="Rhea" id="RHEA:38163"/>
        <dbReference type="ChEBI" id="CHEBI:52333"/>
        <dbReference type="ChEBI" id="CHEBI:57287"/>
        <dbReference type="ChEBI" id="CHEBI:57379"/>
        <dbReference type="ChEBI" id="CHEBI:75583"/>
    </reaction>
    <physiologicalReaction direction="left-to-right" evidence="6">
        <dbReference type="Rhea" id="RHEA:38164"/>
    </physiologicalReaction>
</comment>
<evidence type="ECO:0000256" key="1">
    <source>
        <dbReference type="ARBA" id="ARBA00000174"/>
    </source>
</evidence>
<comment type="similarity">
    <text evidence="10 29">Belongs to the membrane-bound acyltransferase family. Sterol o-acyltransferase subfamily.</text>
</comment>
<feature type="active site" evidence="30">
    <location>
        <position position="409"/>
    </location>
</feature>
<dbReference type="Proteomes" id="UP000015104">
    <property type="component" value="Unassembled WGS sequence"/>
</dbReference>
<evidence type="ECO:0000256" key="6">
    <source>
        <dbReference type="ARBA" id="ARBA00001349"/>
    </source>
</evidence>
<feature type="transmembrane region" description="Helical" evidence="32">
    <location>
        <begin position="75"/>
        <end position="96"/>
    </location>
</feature>
<evidence type="ECO:0000256" key="17">
    <source>
        <dbReference type="ARBA" id="ARBA00023610"/>
    </source>
</evidence>
<dbReference type="eggNOG" id="KOG0380">
    <property type="taxonomic scope" value="Eukaryota"/>
</dbReference>
<dbReference type="EMBL" id="CAEY01001945">
    <property type="status" value="NOT_ANNOTATED_CDS"/>
    <property type="molecule type" value="Genomic_DNA"/>
</dbReference>
<dbReference type="GO" id="GO:0005789">
    <property type="term" value="C:endoplasmic reticulum membrane"/>
    <property type="evidence" value="ECO:0007669"/>
    <property type="project" value="UniProtKB-SubCell"/>
</dbReference>
<keyword evidence="14 32" id="KW-1133">Transmembrane helix</keyword>
<dbReference type="EnsemblMetazoa" id="tetur08g02890.1">
    <property type="protein sequence ID" value="tetur08g02890.1"/>
    <property type="gene ID" value="tetur08g02890"/>
</dbReference>
<dbReference type="PANTHER" id="PTHR10408">
    <property type="entry name" value="STEROL O-ACYLTRANSFERASE"/>
    <property type="match status" value="1"/>
</dbReference>
<evidence type="ECO:0000256" key="19">
    <source>
        <dbReference type="ARBA" id="ARBA00047609"/>
    </source>
</evidence>
<feature type="transmembrane region" description="Helical" evidence="32">
    <location>
        <begin position="451"/>
        <end position="469"/>
    </location>
</feature>
<evidence type="ECO:0000256" key="13">
    <source>
        <dbReference type="ARBA" id="ARBA00022824"/>
    </source>
</evidence>
<proteinExistence type="inferred from homology"/>
<evidence type="ECO:0000256" key="10">
    <source>
        <dbReference type="ARBA" id="ARBA00009010"/>
    </source>
</evidence>
<dbReference type="PIRSF" id="PIRSF500231">
    <property type="entry name" value="Oat_dag"/>
    <property type="match status" value="1"/>
</dbReference>
<dbReference type="PIRSF" id="PIRSF000439">
    <property type="entry name" value="Oat_ACAT_DAG_ARE"/>
    <property type="match status" value="1"/>
</dbReference>
<evidence type="ECO:0000256" key="26">
    <source>
        <dbReference type="ARBA" id="ARBA00048907"/>
    </source>
</evidence>
<dbReference type="GO" id="GO:0050252">
    <property type="term" value="F:retinol O-fatty-acyltransferase activity"/>
    <property type="evidence" value="ECO:0007669"/>
    <property type="project" value="UniProtKB-EC"/>
</dbReference>
<comment type="catalytic activity">
    <reaction evidence="24">
        <text>an acyl-CoA + a 1,2-diacyl-sn-glycerol = a triacyl-sn-glycerol + CoA</text>
        <dbReference type="Rhea" id="RHEA:10868"/>
        <dbReference type="ChEBI" id="CHEBI:17815"/>
        <dbReference type="ChEBI" id="CHEBI:57287"/>
        <dbReference type="ChEBI" id="CHEBI:58342"/>
        <dbReference type="ChEBI" id="CHEBI:64615"/>
        <dbReference type="EC" id="2.3.1.20"/>
    </reaction>
    <physiologicalReaction direction="left-to-right" evidence="24">
        <dbReference type="Rhea" id="RHEA:10869"/>
    </physiologicalReaction>
</comment>
<dbReference type="Pfam" id="PF03062">
    <property type="entry name" value="MBOAT"/>
    <property type="match status" value="1"/>
</dbReference>
<evidence type="ECO:0000256" key="29">
    <source>
        <dbReference type="PIRNR" id="PIRNR000439"/>
    </source>
</evidence>
<evidence type="ECO:0000256" key="24">
    <source>
        <dbReference type="ARBA" id="ARBA00048634"/>
    </source>
</evidence>
<dbReference type="STRING" id="32264.T1KB54"/>
<comment type="catalytic activity">
    <reaction evidence="4">
        <text>hexadecane-1,2-diol + 2 hexadecanoyl-CoA = 1,2-O,O-dihexadecanoyl-1,2-hexadecanediol + 2 CoA</text>
        <dbReference type="Rhea" id="RHEA:38211"/>
        <dbReference type="ChEBI" id="CHEBI:57287"/>
        <dbReference type="ChEBI" id="CHEBI:57379"/>
        <dbReference type="ChEBI" id="CHEBI:75586"/>
        <dbReference type="ChEBI" id="CHEBI:75608"/>
    </reaction>
    <physiologicalReaction direction="left-to-right" evidence="4">
        <dbReference type="Rhea" id="RHEA:38212"/>
    </physiologicalReaction>
</comment>
<comment type="catalytic activity">
    <reaction evidence="26">
        <text>hexadecan-1-ol + hexadecanoyl-CoA = hexadecyl hexadecanoate + CoA</text>
        <dbReference type="Rhea" id="RHEA:38167"/>
        <dbReference type="ChEBI" id="CHEBI:16125"/>
        <dbReference type="ChEBI" id="CHEBI:57287"/>
        <dbReference type="ChEBI" id="CHEBI:57379"/>
        <dbReference type="ChEBI" id="CHEBI:75584"/>
    </reaction>
    <physiologicalReaction direction="left-to-right" evidence="26">
        <dbReference type="Rhea" id="RHEA:38168"/>
    </physiologicalReaction>
</comment>
<evidence type="ECO:0000256" key="11">
    <source>
        <dbReference type="ARBA" id="ARBA00022679"/>
    </source>
</evidence>
<comment type="catalytic activity">
    <reaction evidence="19">
        <text>1-O-(9Z-octadecyl)-3-(9Z-octadecenoyl)-glycerol + (9Z)-octadecenoyl-CoA = 1-O-(9Z-octadecenyl)-2,3-di-(9Z-octadecenoyl)glycerol + CoA</text>
        <dbReference type="Rhea" id="RHEA:55344"/>
        <dbReference type="ChEBI" id="CHEBI:57287"/>
        <dbReference type="ChEBI" id="CHEBI:57387"/>
        <dbReference type="ChEBI" id="CHEBI:138735"/>
        <dbReference type="ChEBI" id="CHEBI:197429"/>
    </reaction>
    <physiologicalReaction direction="left-to-right" evidence="19">
        <dbReference type="Rhea" id="RHEA:55345"/>
    </physiologicalReaction>
</comment>
<evidence type="ECO:0000256" key="12">
    <source>
        <dbReference type="ARBA" id="ARBA00022692"/>
    </source>
</evidence>
<comment type="catalytic activity">
    <reaction evidence="3">
        <text>13-cis-retinol + hexadecanoyl-CoA = 13-cis-retinyl hexadecanoate + CoA</text>
        <dbReference type="Rhea" id="RHEA:55296"/>
        <dbReference type="ChEBI" id="CHEBI:45479"/>
        <dbReference type="ChEBI" id="CHEBI:57287"/>
        <dbReference type="ChEBI" id="CHEBI:57379"/>
        <dbReference type="ChEBI" id="CHEBI:138722"/>
    </reaction>
    <physiologicalReaction direction="left-to-right" evidence="3">
        <dbReference type="Rhea" id="RHEA:55297"/>
    </physiologicalReaction>
</comment>
<keyword evidence="12 32" id="KW-0812">Transmembrane</keyword>
<evidence type="ECO:0000256" key="32">
    <source>
        <dbReference type="SAM" id="Phobius"/>
    </source>
</evidence>
<evidence type="ECO:0000256" key="16">
    <source>
        <dbReference type="ARBA" id="ARBA00023315"/>
    </source>
</evidence>
<evidence type="ECO:0000256" key="27">
    <source>
        <dbReference type="ARBA" id="ARBA00049168"/>
    </source>
</evidence>
<feature type="transmembrane region" description="Helical" evidence="32">
    <location>
        <begin position="116"/>
        <end position="136"/>
    </location>
</feature>
<comment type="subcellular location">
    <subcellularLocation>
        <location evidence="8 29">Endoplasmic reticulum membrane</location>
        <topology evidence="8 29">Multi-pass membrane protein</topology>
    </subcellularLocation>
</comment>
<evidence type="ECO:0000256" key="31">
    <source>
        <dbReference type="SAM" id="MobiDB-lite"/>
    </source>
</evidence>
<dbReference type="InterPro" id="IPR027251">
    <property type="entry name" value="Diacylglycerol_acylTrfase1"/>
</dbReference>
<evidence type="ECO:0000256" key="20">
    <source>
        <dbReference type="ARBA" id="ARBA00047807"/>
    </source>
</evidence>
<keyword evidence="11 29" id="KW-0808">Transferase</keyword>
<evidence type="ECO:0000256" key="14">
    <source>
        <dbReference type="ARBA" id="ARBA00022989"/>
    </source>
</evidence>
<evidence type="ECO:0000256" key="15">
    <source>
        <dbReference type="ARBA" id="ARBA00023136"/>
    </source>
</evidence>
<evidence type="ECO:0000256" key="28">
    <source>
        <dbReference type="ARBA" id="ARBA00049549"/>
    </source>
</evidence>
<comment type="catalytic activity">
    <reaction evidence="21">
        <text>2,3-di-(9Z)-octadecenoyl-sn-glycerol + (9Z)-octadecenoyl-CoA = 1,2,3-tri-(9Z-octadecenoyl)-glycerol + CoA</text>
        <dbReference type="Rhea" id="RHEA:38439"/>
        <dbReference type="ChEBI" id="CHEBI:53753"/>
        <dbReference type="ChEBI" id="CHEBI:57287"/>
        <dbReference type="ChEBI" id="CHEBI:57387"/>
        <dbReference type="ChEBI" id="CHEBI:75824"/>
    </reaction>
    <physiologicalReaction direction="left-to-right" evidence="21">
        <dbReference type="Rhea" id="RHEA:38440"/>
    </physiologicalReaction>
</comment>
<reference evidence="34" key="1">
    <citation type="submission" date="2011-08" db="EMBL/GenBank/DDBJ databases">
        <authorList>
            <person name="Rombauts S."/>
        </authorList>
    </citation>
    <scope>NUCLEOTIDE SEQUENCE</scope>
    <source>
        <strain evidence="34">London</strain>
    </source>
</reference>
<evidence type="ECO:0000256" key="7">
    <source>
        <dbReference type="ARBA" id="ARBA00001764"/>
    </source>
</evidence>
<evidence type="ECO:0000256" key="9">
    <source>
        <dbReference type="ARBA" id="ARBA00005175"/>
    </source>
</evidence>
<reference evidence="33" key="2">
    <citation type="submission" date="2015-06" db="UniProtKB">
        <authorList>
            <consortium name="EnsemblMetazoa"/>
        </authorList>
    </citation>
    <scope>IDENTIFICATION</scope>
</reference>
<dbReference type="HOGENOM" id="CLU_018190_0_0_1"/>
<comment type="catalytic activity">
    <reaction evidence="20">
        <text>1-O-(9Z-octadecenyl)-glycerol + (9Z)-octadecenoyl-CoA = 1-O-(9Z-octadecyl)-3-(9Z-octadecenoyl)-glycerol + CoA</text>
        <dbReference type="Rhea" id="RHEA:55340"/>
        <dbReference type="ChEBI" id="CHEBI:34116"/>
        <dbReference type="ChEBI" id="CHEBI:57287"/>
        <dbReference type="ChEBI" id="CHEBI:57387"/>
        <dbReference type="ChEBI" id="CHEBI:197429"/>
    </reaction>
    <physiologicalReaction direction="left-to-right" evidence="20">
        <dbReference type="Rhea" id="RHEA:55341"/>
    </physiologicalReaction>
</comment>
<accession>T1KB54</accession>
<feature type="transmembrane region" description="Helical" evidence="32">
    <location>
        <begin position="148"/>
        <end position="172"/>
    </location>
</feature>
<evidence type="ECO:0000313" key="34">
    <source>
        <dbReference type="Proteomes" id="UP000015104"/>
    </source>
</evidence>
<comment type="catalytic activity">
    <reaction evidence="27">
        <text>1-(9Z-octadecenoyl)-glycerol + (9Z)-octadecenoyl-CoA = 1,2-di-(9Z-octadecenoyl)-glycerol + CoA</text>
        <dbReference type="Rhea" id="RHEA:37915"/>
        <dbReference type="ChEBI" id="CHEBI:52323"/>
        <dbReference type="ChEBI" id="CHEBI:57287"/>
        <dbReference type="ChEBI" id="CHEBI:57387"/>
        <dbReference type="ChEBI" id="CHEBI:75342"/>
    </reaction>
    <physiologicalReaction direction="left-to-right" evidence="27">
        <dbReference type="Rhea" id="RHEA:37916"/>
    </physiologicalReaction>
</comment>
<protein>
    <recommendedName>
        <fullName evidence="29">O-acyltransferase</fullName>
    </recommendedName>
</protein>
<evidence type="ECO:0000256" key="2">
    <source>
        <dbReference type="ARBA" id="ARBA00000633"/>
    </source>
</evidence>
<dbReference type="GO" id="GO:0019432">
    <property type="term" value="P:triglyceride biosynthetic process"/>
    <property type="evidence" value="ECO:0007669"/>
    <property type="project" value="InterPro"/>
</dbReference>
<comment type="catalytic activity">
    <reaction evidence="23">
        <text>1-octadecanoyl-2-(5Z,8Z,11Z,14Z-eicosatetraenoyl)-sn-glycerol + (9Z)-octadecenoyl-CoA = 1-octadecanoyl-2-(5Z,8Z,11Z,14Z)-eicosatetraenoyl-3-(9Z)-octadecenoyl-sn-glycerol + CoA</text>
        <dbReference type="Rhea" id="RHEA:38307"/>
        <dbReference type="ChEBI" id="CHEBI:57287"/>
        <dbReference type="ChEBI" id="CHEBI:57387"/>
        <dbReference type="ChEBI" id="CHEBI:75728"/>
        <dbReference type="ChEBI" id="CHEBI:75729"/>
    </reaction>
    <physiologicalReaction direction="left-to-right" evidence="23">
        <dbReference type="Rhea" id="RHEA:38308"/>
    </physiologicalReaction>
</comment>
<dbReference type="PANTHER" id="PTHR10408:SF7">
    <property type="entry name" value="DIACYLGLYCEROL O-ACYLTRANSFERASE 1"/>
    <property type="match status" value="1"/>
</dbReference>
<comment type="catalytic activity">
    <reaction evidence="18">
        <text>1,2-di-(9Z-octadecenoyl)-sn-glycerol + (9Z)-octadecenoyl-CoA = 1,2,3-tri-(9Z-octadecenoyl)-glycerol + CoA</text>
        <dbReference type="Rhea" id="RHEA:38219"/>
        <dbReference type="ChEBI" id="CHEBI:52333"/>
        <dbReference type="ChEBI" id="CHEBI:53753"/>
        <dbReference type="ChEBI" id="CHEBI:57287"/>
        <dbReference type="ChEBI" id="CHEBI:57387"/>
    </reaction>
    <physiologicalReaction direction="left-to-right" evidence="18">
        <dbReference type="Rhea" id="RHEA:38220"/>
    </physiologicalReaction>
</comment>
<comment type="catalytic activity">
    <reaction evidence="22">
        <text>2-(9Z-octadecenoyl)-glycerol + (9Z)-octadecenoyl-CoA = 1,2-di-(9Z-octadecenoyl)-sn-glycerol + CoA</text>
        <dbReference type="Rhea" id="RHEA:37911"/>
        <dbReference type="ChEBI" id="CHEBI:52333"/>
        <dbReference type="ChEBI" id="CHEBI:57287"/>
        <dbReference type="ChEBI" id="CHEBI:57387"/>
        <dbReference type="ChEBI" id="CHEBI:73990"/>
    </reaction>
    <physiologicalReaction direction="left-to-right" evidence="22">
        <dbReference type="Rhea" id="RHEA:37912"/>
    </physiologicalReaction>
</comment>
<evidence type="ECO:0000256" key="18">
    <source>
        <dbReference type="ARBA" id="ARBA00047367"/>
    </source>
</evidence>
<evidence type="ECO:0000256" key="5">
    <source>
        <dbReference type="ARBA" id="ARBA00001313"/>
    </source>
</evidence>
<evidence type="ECO:0000256" key="23">
    <source>
        <dbReference type="ARBA" id="ARBA00048614"/>
    </source>
</evidence>
<feature type="region of interest" description="Disordered" evidence="31">
    <location>
        <begin position="22"/>
        <end position="50"/>
    </location>
</feature>
<dbReference type="InterPro" id="IPR004299">
    <property type="entry name" value="MBOAT_fam"/>
</dbReference>
<evidence type="ECO:0000256" key="30">
    <source>
        <dbReference type="PIRSR" id="PIRSR000439-1"/>
    </source>
</evidence>
<evidence type="ECO:0000256" key="21">
    <source>
        <dbReference type="ARBA" id="ARBA00048096"/>
    </source>
</evidence>
<organism evidence="33 34">
    <name type="scientific">Tetranychus urticae</name>
    <name type="common">Two-spotted spider mite</name>
    <dbReference type="NCBI Taxonomy" id="32264"/>
    <lineage>
        <taxon>Eukaryota</taxon>
        <taxon>Metazoa</taxon>
        <taxon>Ecdysozoa</taxon>
        <taxon>Arthropoda</taxon>
        <taxon>Chelicerata</taxon>
        <taxon>Arachnida</taxon>
        <taxon>Acari</taxon>
        <taxon>Acariformes</taxon>
        <taxon>Trombidiformes</taxon>
        <taxon>Prostigmata</taxon>
        <taxon>Eleutherengona</taxon>
        <taxon>Raphignathae</taxon>
        <taxon>Tetranychoidea</taxon>
        <taxon>Tetranychidae</taxon>
        <taxon>Tetranychus</taxon>
    </lineage>
</organism>
<sequence length="488" mass="56626">MTSIKVNTKVANQNVQQIGYNKKKGSKGASVDDNTNGTIKSNEPPMDRSTEVIRCHEPKDSLLSSTSNYTNYRGLLNLCIILLVLSNSRVALENILKYGILVDPFQWMAFLANPTILPSIQIIIGLNVFILVACWIEKFLLSTQLLNEVSGCILICGNLMTLLVLPPCIVFNADCHPVGSSFALGLVAIVWLKLISYHMVCYWCRCEPHKNLLSRSGSHDTSSTSSDGEVFTPRISYPDNLTYRDIYYFMFAPTLCYELNFPRSARIRKRFLLRRGFEMFLLLQLILGLCQQWMVPTIHNSFKPLMEMNYIKMFERLLKLAVPNLLIWLLFFYWYFHSCLNFIGELLRFADREFYKDWWNSDSVHYFWQNWNIPVHKWCLRHLYKPLLARGLTKCQASTTVFFVSAFFHEYLVSIPLKMFRMWAFCGMLSQLPFASFVSKYLSKYPQWANVAVWVSLILGQPLCILMYYHDYYVTNNDVGKPFNQMAG</sequence>
<comment type="pathway">
    <text evidence="9">Lipid metabolism; glycerolipid metabolism.</text>
</comment>
<comment type="catalytic activity">
    <reaction evidence="25">
        <text>1,2-di-(9Z-octadecenoyl)-glycerol + (9Z)-octadecenoate + H(+) = 1,2,3-tri-(9Z-octadecenoyl)-glycerol + H2O</text>
        <dbReference type="Rhea" id="RHEA:38379"/>
        <dbReference type="ChEBI" id="CHEBI:15377"/>
        <dbReference type="ChEBI" id="CHEBI:15378"/>
        <dbReference type="ChEBI" id="CHEBI:30823"/>
        <dbReference type="ChEBI" id="CHEBI:52323"/>
        <dbReference type="ChEBI" id="CHEBI:53753"/>
    </reaction>
    <physiologicalReaction direction="left-to-right" evidence="25">
        <dbReference type="Rhea" id="RHEA:38380"/>
    </physiologicalReaction>
</comment>
<evidence type="ECO:0000256" key="3">
    <source>
        <dbReference type="ARBA" id="ARBA00000895"/>
    </source>
</evidence>
<keyword evidence="13 29" id="KW-0256">Endoplasmic reticulum</keyword>
<feature type="transmembrane region" description="Helical" evidence="32">
    <location>
        <begin position="316"/>
        <end position="336"/>
    </location>
</feature>
<dbReference type="InterPro" id="IPR014371">
    <property type="entry name" value="Oat_ACAT_DAG_ARE"/>
</dbReference>
<comment type="catalytic activity">
    <reaction evidence="5">
        <text>2-(9Z-octadecenoyl)-glycerol + hexadecanoyl-CoA = 1-hexadecanoyl-2-(9Z-octadecenoyl)-sn-glycerol + CoA</text>
        <dbReference type="Rhea" id="RHEA:38071"/>
        <dbReference type="ChEBI" id="CHEBI:57287"/>
        <dbReference type="ChEBI" id="CHEBI:57379"/>
        <dbReference type="ChEBI" id="CHEBI:73990"/>
        <dbReference type="ChEBI" id="CHEBI:75466"/>
    </reaction>
    <physiologicalReaction direction="left-to-right" evidence="5">
        <dbReference type="Rhea" id="RHEA:38072"/>
    </physiologicalReaction>
</comment>
<comment type="catalytic activity">
    <reaction evidence="2">
        <text>all-trans-retinol + an acyl-CoA = an all-trans-retinyl ester + CoA</text>
        <dbReference type="Rhea" id="RHEA:11488"/>
        <dbReference type="ChEBI" id="CHEBI:17336"/>
        <dbReference type="ChEBI" id="CHEBI:57287"/>
        <dbReference type="ChEBI" id="CHEBI:58342"/>
        <dbReference type="ChEBI" id="CHEBI:63410"/>
        <dbReference type="EC" id="2.3.1.76"/>
    </reaction>
    <physiologicalReaction direction="left-to-right" evidence="2">
        <dbReference type="Rhea" id="RHEA:11489"/>
    </physiologicalReaction>
</comment>
<name>T1KB54_TETUR</name>
<comment type="catalytic activity">
    <reaction evidence="1">
        <text>hexadecane-1,2-diol + hexadecanoyl-CoA = 2-hydroxyhexadecyl hexadecanoate + CoA</text>
        <dbReference type="Rhea" id="RHEA:38171"/>
        <dbReference type="ChEBI" id="CHEBI:57287"/>
        <dbReference type="ChEBI" id="CHEBI:57379"/>
        <dbReference type="ChEBI" id="CHEBI:75586"/>
        <dbReference type="ChEBI" id="CHEBI:75587"/>
    </reaction>
    <physiologicalReaction direction="left-to-right" evidence="1">
        <dbReference type="Rhea" id="RHEA:38172"/>
    </physiologicalReaction>
</comment>
<feature type="transmembrane region" description="Helical" evidence="32">
    <location>
        <begin position="178"/>
        <end position="195"/>
    </location>
</feature>
<feature type="transmembrane region" description="Helical" evidence="32">
    <location>
        <begin position="276"/>
        <end position="296"/>
    </location>
</feature>
<keyword evidence="16 29" id="KW-0012">Acyltransferase</keyword>
<comment type="catalytic activity">
    <reaction evidence="7">
        <text>all-trans-retinol + hexadecanoyl-CoA = all-trans-retinyl hexadecanoate + CoA</text>
        <dbReference type="Rhea" id="RHEA:38175"/>
        <dbReference type="ChEBI" id="CHEBI:17336"/>
        <dbReference type="ChEBI" id="CHEBI:17616"/>
        <dbReference type="ChEBI" id="CHEBI:57287"/>
        <dbReference type="ChEBI" id="CHEBI:57379"/>
    </reaction>
    <physiologicalReaction direction="left-to-right" evidence="7">
        <dbReference type="Rhea" id="RHEA:38176"/>
    </physiologicalReaction>
</comment>
<dbReference type="GO" id="GO:0004144">
    <property type="term" value="F:diacylglycerol O-acyltransferase activity"/>
    <property type="evidence" value="ECO:0007669"/>
    <property type="project" value="UniProtKB-EC"/>
</dbReference>